<dbReference type="Proteomes" id="UP001378592">
    <property type="component" value="Unassembled WGS sequence"/>
</dbReference>
<comment type="caution">
    <text evidence="2">The sequence shown here is derived from an EMBL/GenBank/DDBJ whole genome shotgun (WGS) entry which is preliminary data.</text>
</comment>
<accession>A0AAN9VEM7</accession>
<organism evidence="2 3">
    <name type="scientific">Gryllus longicercus</name>
    <dbReference type="NCBI Taxonomy" id="2509291"/>
    <lineage>
        <taxon>Eukaryota</taxon>
        <taxon>Metazoa</taxon>
        <taxon>Ecdysozoa</taxon>
        <taxon>Arthropoda</taxon>
        <taxon>Hexapoda</taxon>
        <taxon>Insecta</taxon>
        <taxon>Pterygota</taxon>
        <taxon>Neoptera</taxon>
        <taxon>Polyneoptera</taxon>
        <taxon>Orthoptera</taxon>
        <taxon>Ensifera</taxon>
        <taxon>Gryllidea</taxon>
        <taxon>Grylloidea</taxon>
        <taxon>Gryllidae</taxon>
        <taxon>Gryllinae</taxon>
        <taxon>Gryllus</taxon>
    </lineage>
</organism>
<evidence type="ECO:0000256" key="1">
    <source>
        <dbReference type="SAM" id="MobiDB-lite"/>
    </source>
</evidence>
<dbReference type="AlphaFoldDB" id="A0AAN9VEM7"/>
<gene>
    <name evidence="2" type="ORF">R5R35_014383</name>
</gene>
<name>A0AAN9VEM7_9ORTH</name>
<sequence length="235" mass="25696">MTRAGGRGGVPNGDSAREALERRGCSGADMAERATSPPSPPQRRLLLLKALVLVMVLWVVGGAAATDATTAAPQPRTSVWDAYPATMISVCPHIPRRPIGFQQLNGQWFVLEKGGLSRPQNLCEMNFQVTEGQNLTLDISLRAYSDRQLENAYNSHWIMSEDNVWRDNESQMFLFVGYSTGRSLLLLCAVDSPDATQDGYSLALSREPHARPSVLHAARLPGRVAATDRSHCPEP</sequence>
<feature type="region of interest" description="Disordered" evidence="1">
    <location>
        <begin position="1"/>
        <end position="21"/>
    </location>
</feature>
<evidence type="ECO:0000313" key="3">
    <source>
        <dbReference type="Proteomes" id="UP001378592"/>
    </source>
</evidence>
<keyword evidence="3" id="KW-1185">Reference proteome</keyword>
<evidence type="ECO:0000313" key="2">
    <source>
        <dbReference type="EMBL" id="KAK7862358.1"/>
    </source>
</evidence>
<proteinExistence type="predicted"/>
<reference evidence="2 3" key="1">
    <citation type="submission" date="2024-03" db="EMBL/GenBank/DDBJ databases">
        <title>The genome assembly and annotation of the cricket Gryllus longicercus Weissman &amp; Gray.</title>
        <authorList>
            <person name="Szrajer S."/>
            <person name="Gray D."/>
            <person name="Ylla G."/>
        </authorList>
    </citation>
    <scope>NUCLEOTIDE SEQUENCE [LARGE SCALE GENOMIC DNA]</scope>
    <source>
        <strain evidence="2">DAG 2021-001</strain>
        <tissue evidence="2">Whole body minus gut</tissue>
    </source>
</reference>
<protein>
    <submittedName>
        <fullName evidence="2">Uncharacterized protein</fullName>
    </submittedName>
</protein>
<feature type="compositionally biased region" description="Gly residues" evidence="1">
    <location>
        <begin position="1"/>
        <end position="11"/>
    </location>
</feature>
<dbReference type="EMBL" id="JAZDUA010000278">
    <property type="protein sequence ID" value="KAK7862358.1"/>
    <property type="molecule type" value="Genomic_DNA"/>
</dbReference>